<evidence type="ECO:0000313" key="4">
    <source>
        <dbReference type="Proteomes" id="UP000831304"/>
    </source>
</evidence>
<dbReference type="Proteomes" id="UP000831304">
    <property type="component" value="Chromosome"/>
</dbReference>
<dbReference type="Gene3D" id="2.60.40.4270">
    <property type="entry name" value="Listeria-Bacteroides repeat domain"/>
    <property type="match status" value="4"/>
</dbReference>
<keyword evidence="2" id="KW-0472">Membrane</keyword>
<name>A0ABY4ASY4_9MICO</name>
<proteinExistence type="predicted"/>
<gene>
    <name evidence="3" type="ORF">MTP13_00375</name>
</gene>
<dbReference type="InterPro" id="IPR013378">
    <property type="entry name" value="InlB-like_B-rpt"/>
</dbReference>
<dbReference type="EMBL" id="CP094533">
    <property type="protein sequence ID" value="UOE26267.1"/>
    <property type="molecule type" value="Genomic_DNA"/>
</dbReference>
<protein>
    <submittedName>
        <fullName evidence="3">InlB B-repeat-containing protein</fullName>
    </submittedName>
</protein>
<dbReference type="NCBIfam" id="TIGR02543">
    <property type="entry name" value="List_Bact_rpt"/>
    <property type="match status" value="2"/>
</dbReference>
<dbReference type="RefSeq" id="WP_243569099.1">
    <property type="nucleotide sequence ID" value="NZ_BAAARD010000005.1"/>
</dbReference>
<dbReference type="Pfam" id="PF09479">
    <property type="entry name" value="Flg_new"/>
    <property type="match status" value="4"/>
</dbReference>
<sequence length="1068" mass="111958">MARTSTGRGAGRSAPLRHPVHAFAAALVAVVGLLAPLAVGQGVETALAAPSSAPVGDASTPGIWGTRTVDFVVDGASVAEVEVAEGGHVARQPAPERDGLVFVGWFVDDGDVEFSFDGTAVTSDLTVVARFSDARIVQFLAPEAGGPGGTPHVLETVQRADGDPLGEVSPDVPELPDGTVFTGEWYLAGDASQTPYDFSLPVTENLVLAPRIVDGFGVSFVTGGSSVPPVFVVEPDTEFTQAMLDAVPEPSRTGYDFTGWFADEAATVPPTLPITGTATLYAGWTGQDVGYQVAYWLEKPNIVPDAYPAAAFTPGTGAPPAWDDTVGALSPAQLADRATYRFLGETPGTATAGSTVGGPTAKSQIPAGIALLVREQLDPAVVQPDPLLFADLAISEQDVVVAGDGSTVVNVYLTRSLWRLDYLLRAPGAAEGARCTGLGQYDVTMTVGGATVYASPAPPPSAAQLGTYSIRVKIGLDIHALDVAPMVLSDDGSEQLITASYVPDPANPATACLIRGWGAQQANPTVFQAAQTGANADAGSVNRTAKTTRMTSRWIQSSTQHLTEQHLYVEALDQSKPATDVVYGPDGTPNSPLRVDTLYANNRTSVLVAIPPAAQVMDDFSQKWYWAQDCDRQVTGVIDGFESYVGYGDGPGNIGNCFQYDTARSLFYQLNDTGNSNEEHRFFFYSRKAYTLSFDTGGGSPVDPATARYQAPLDGLAPADPVRGDDVFQGWYTDSSFLEPFDFAGATMPASNLALFAKWLTNPHTVEFYADAQAADPIDELTQLVADQGRASDPGPLPDRPDGTTFAGWYVRTAEGYFLPYDWSSTVGSDLALYARWLQPPGSPFAVRYDGAGATAGTVPSDPWRYDAGTSAIVAGGEGLRRGDAVFVGWQLQGPAPDASGLGPSDGLYQRGQTLPISGDAALEAVYAAPDPAYTVTFEENGGFGFEIEWDAVGGAKITYPDAADLAFAGPPGAGFLGWSTDPRATAPDPAYARLVVGTITGDLVLYAVWRLPVPPTPTPEPPGPGPSPSPDGDLAGTGWEGWLLLPAVGLLLAGAIARAAVIRRRRV</sequence>
<accession>A0ABY4ASY4</accession>
<feature type="transmembrane region" description="Helical" evidence="2">
    <location>
        <begin position="1043"/>
        <end position="1062"/>
    </location>
</feature>
<keyword evidence="2" id="KW-0812">Transmembrane</keyword>
<keyword evidence="4" id="KW-1185">Reference proteome</keyword>
<evidence type="ECO:0000256" key="2">
    <source>
        <dbReference type="SAM" id="Phobius"/>
    </source>
</evidence>
<comment type="subcellular location">
    <subcellularLocation>
        <location evidence="1">Cell envelope</location>
    </subcellularLocation>
</comment>
<evidence type="ECO:0000256" key="1">
    <source>
        <dbReference type="ARBA" id="ARBA00004196"/>
    </source>
</evidence>
<keyword evidence="2" id="KW-1133">Transmembrane helix</keyword>
<reference evidence="3 4" key="1">
    <citation type="submission" date="2022-03" db="EMBL/GenBank/DDBJ databases">
        <title>Agromyces sp. isolated from the gut of P. brevitarsis seulensis larvae.</title>
        <authorList>
            <person name="Won M."/>
            <person name="Kwon S.-W."/>
        </authorList>
    </citation>
    <scope>NUCLEOTIDE SEQUENCE [LARGE SCALE GENOMIC DNA]</scope>
    <source>
        <strain evidence="3 4">KACC 16215</strain>
    </source>
</reference>
<dbReference type="InterPro" id="IPR042229">
    <property type="entry name" value="Listeria/Bacterioides_rpt_sf"/>
</dbReference>
<evidence type="ECO:0000313" key="3">
    <source>
        <dbReference type="EMBL" id="UOE26267.1"/>
    </source>
</evidence>
<organism evidence="3 4">
    <name type="scientific">Agromyces soli</name>
    <dbReference type="NCBI Taxonomy" id="659012"/>
    <lineage>
        <taxon>Bacteria</taxon>
        <taxon>Bacillati</taxon>
        <taxon>Actinomycetota</taxon>
        <taxon>Actinomycetes</taxon>
        <taxon>Micrococcales</taxon>
        <taxon>Microbacteriaceae</taxon>
        <taxon>Agromyces</taxon>
    </lineage>
</organism>